<dbReference type="GO" id="GO:0016746">
    <property type="term" value="F:acyltransferase activity"/>
    <property type="evidence" value="ECO:0007669"/>
    <property type="project" value="UniProtKB-KW"/>
</dbReference>
<dbReference type="Gene3D" id="3.40.630.30">
    <property type="match status" value="1"/>
</dbReference>
<sequence length="174" mass="19183">MTTTQSHDHNAPDRGFPGDQGRPRGRGRRGCRAAPRARSTYYPGGLPDDGTDRPAVRREAIARPDGRVLGAVRDGRQAGPASFRTPRDAPADTVKLFRFRVAPGRWRTGIGTALHTACVEERRADGLRTAVLDVHVDNRRPRTFYARRGRAPDPAHPPAPDNHPLYLRFAVPGE</sequence>
<dbReference type="CDD" id="cd04301">
    <property type="entry name" value="NAT_SF"/>
    <property type="match status" value="1"/>
</dbReference>
<dbReference type="EC" id="2.3.-.-" evidence="3"/>
<gene>
    <name evidence="3" type="ORF">ACFP2V_12715</name>
</gene>
<evidence type="ECO:0000259" key="2">
    <source>
        <dbReference type="PROSITE" id="PS51186"/>
    </source>
</evidence>
<accession>A0ABW0XPQ9</accession>
<keyword evidence="3" id="KW-0012">Acyltransferase</keyword>
<evidence type="ECO:0000313" key="3">
    <source>
        <dbReference type="EMBL" id="MFC5670946.1"/>
    </source>
</evidence>
<keyword evidence="4" id="KW-1185">Reference proteome</keyword>
<dbReference type="InterPro" id="IPR000182">
    <property type="entry name" value="GNAT_dom"/>
</dbReference>
<dbReference type="SUPFAM" id="SSF55729">
    <property type="entry name" value="Acyl-CoA N-acyltransferases (Nat)"/>
    <property type="match status" value="1"/>
</dbReference>
<protein>
    <submittedName>
        <fullName evidence="3">GNAT family N-acetyltransferase</fullName>
        <ecNumber evidence="3">2.3.-.-</ecNumber>
    </submittedName>
</protein>
<organism evidence="3 4">
    <name type="scientific">Streptomyces incanus</name>
    <dbReference type="NCBI Taxonomy" id="887453"/>
    <lineage>
        <taxon>Bacteria</taxon>
        <taxon>Bacillati</taxon>
        <taxon>Actinomycetota</taxon>
        <taxon>Actinomycetes</taxon>
        <taxon>Kitasatosporales</taxon>
        <taxon>Streptomycetaceae</taxon>
        <taxon>Streptomyces</taxon>
    </lineage>
</organism>
<evidence type="ECO:0000256" key="1">
    <source>
        <dbReference type="SAM" id="MobiDB-lite"/>
    </source>
</evidence>
<feature type="compositionally biased region" description="Basic and acidic residues" evidence="1">
    <location>
        <begin position="50"/>
        <end position="66"/>
    </location>
</feature>
<dbReference type="Pfam" id="PF00583">
    <property type="entry name" value="Acetyltransf_1"/>
    <property type="match status" value="1"/>
</dbReference>
<feature type="domain" description="N-acetyltransferase" evidence="2">
    <location>
        <begin position="28"/>
        <end position="172"/>
    </location>
</feature>
<dbReference type="InterPro" id="IPR016181">
    <property type="entry name" value="Acyl_CoA_acyltransferase"/>
</dbReference>
<name>A0ABW0XPQ9_9ACTN</name>
<dbReference type="Proteomes" id="UP001596183">
    <property type="component" value="Unassembled WGS sequence"/>
</dbReference>
<dbReference type="PROSITE" id="PS51186">
    <property type="entry name" value="GNAT"/>
    <property type="match status" value="1"/>
</dbReference>
<proteinExistence type="predicted"/>
<evidence type="ECO:0000313" key="4">
    <source>
        <dbReference type="Proteomes" id="UP001596183"/>
    </source>
</evidence>
<keyword evidence="3" id="KW-0808">Transferase</keyword>
<dbReference type="EMBL" id="JBHSPC010000032">
    <property type="protein sequence ID" value="MFC5670946.1"/>
    <property type="molecule type" value="Genomic_DNA"/>
</dbReference>
<reference evidence="4" key="1">
    <citation type="journal article" date="2019" name="Int. J. Syst. Evol. Microbiol.">
        <title>The Global Catalogue of Microorganisms (GCM) 10K type strain sequencing project: providing services to taxonomists for standard genome sequencing and annotation.</title>
        <authorList>
            <consortium name="The Broad Institute Genomics Platform"/>
            <consortium name="The Broad Institute Genome Sequencing Center for Infectious Disease"/>
            <person name="Wu L."/>
            <person name="Ma J."/>
        </authorList>
    </citation>
    <scope>NUCLEOTIDE SEQUENCE [LARGE SCALE GENOMIC DNA]</scope>
    <source>
        <strain evidence="4">JCM 13852</strain>
    </source>
</reference>
<comment type="caution">
    <text evidence="3">The sequence shown here is derived from an EMBL/GenBank/DDBJ whole genome shotgun (WGS) entry which is preliminary data.</text>
</comment>
<dbReference type="RefSeq" id="WP_381210114.1">
    <property type="nucleotide sequence ID" value="NZ_JBHSPC010000032.1"/>
</dbReference>
<feature type="region of interest" description="Disordered" evidence="1">
    <location>
        <begin position="1"/>
        <end position="88"/>
    </location>
</feature>
<feature type="compositionally biased region" description="Basic and acidic residues" evidence="1">
    <location>
        <begin position="1"/>
        <end position="12"/>
    </location>
</feature>